<dbReference type="SUPFAM" id="SSF46689">
    <property type="entry name" value="Homeodomain-like"/>
    <property type="match status" value="1"/>
</dbReference>
<dbReference type="Pfam" id="PF04255">
    <property type="entry name" value="DUF433"/>
    <property type="match status" value="1"/>
</dbReference>
<dbReference type="RefSeq" id="WP_220609725.1">
    <property type="nucleotide sequence ID" value="NZ_CP080598.1"/>
</dbReference>
<dbReference type="PANTHER" id="PTHR34849:SF1">
    <property type="entry name" value="SLR0770 PROTEIN"/>
    <property type="match status" value="1"/>
</dbReference>
<keyword evidence="2" id="KW-1185">Reference proteome</keyword>
<name>A0ABX8WZ60_9CYAN</name>
<dbReference type="PANTHER" id="PTHR34849">
    <property type="entry name" value="SSL5025 PROTEIN"/>
    <property type="match status" value="1"/>
</dbReference>
<protein>
    <submittedName>
        <fullName evidence="1">DUF433 domain-containing protein</fullName>
    </submittedName>
</protein>
<gene>
    <name evidence="1" type="ORF">K2F26_23625</name>
</gene>
<proteinExistence type="predicted"/>
<evidence type="ECO:0000313" key="1">
    <source>
        <dbReference type="EMBL" id="QYX31725.1"/>
    </source>
</evidence>
<dbReference type="InterPro" id="IPR009057">
    <property type="entry name" value="Homeodomain-like_sf"/>
</dbReference>
<organism evidence="1 2">
    <name type="scientific">Sphaerospermopsis torques-reginae ITEP-024</name>
    <dbReference type="NCBI Taxonomy" id="984208"/>
    <lineage>
        <taxon>Bacteria</taxon>
        <taxon>Bacillati</taxon>
        <taxon>Cyanobacteriota</taxon>
        <taxon>Cyanophyceae</taxon>
        <taxon>Nostocales</taxon>
        <taxon>Aphanizomenonaceae</taxon>
        <taxon>Sphaerospermopsis</taxon>
        <taxon>Sphaerospermopsis torques-reginae</taxon>
    </lineage>
</organism>
<dbReference type="Proteomes" id="UP000826540">
    <property type="component" value="Chromosome"/>
</dbReference>
<accession>A0ABX8WZ60</accession>
<dbReference type="EMBL" id="CP080598">
    <property type="protein sequence ID" value="QYX31725.1"/>
    <property type="molecule type" value="Genomic_DNA"/>
</dbReference>
<dbReference type="Gene3D" id="1.10.10.10">
    <property type="entry name" value="Winged helix-like DNA-binding domain superfamily/Winged helix DNA-binding domain"/>
    <property type="match status" value="1"/>
</dbReference>
<dbReference type="InterPro" id="IPR036388">
    <property type="entry name" value="WH-like_DNA-bd_sf"/>
</dbReference>
<sequence>MQLEDYFEFLDPDDIRIKGHRIGIDDVIDYYFQGFTPEQILEELPSLNLEKIHATITYYLHNRAEIDAYMLRLARWREQRYQEAAANPSPMIQRLRAIKAQREQERLNLV</sequence>
<reference evidence="1 2" key="1">
    <citation type="journal article" date="2022" name="J. Am. Chem. Soc.">
        <title>Biosynthesis of Guanitoxin Enables Global Environmental Detection in Freshwater Cyanobacteria.</title>
        <authorList>
            <person name="Lima S.T."/>
            <person name="Fallon T.R."/>
            <person name="Cordoza J.L."/>
            <person name="Chekan J.R."/>
            <person name="Delbaje E."/>
            <person name="Hopiavuori A.R."/>
            <person name="Alvarenga D.O."/>
            <person name="Wood S.M."/>
            <person name="Luhavaya H."/>
            <person name="Baumgartner J.T."/>
            <person name="Dorr F.A."/>
            <person name="Etchegaray A."/>
            <person name="Pinto E."/>
            <person name="McKinnie S.M.K."/>
            <person name="Fiore M.F."/>
            <person name="Moore B.S."/>
        </authorList>
    </citation>
    <scope>NUCLEOTIDE SEQUENCE [LARGE SCALE GENOMIC DNA]</scope>
    <source>
        <strain evidence="1 2">ITEP-024</strain>
    </source>
</reference>
<dbReference type="InterPro" id="IPR007367">
    <property type="entry name" value="DUF433"/>
</dbReference>
<evidence type="ECO:0000313" key="2">
    <source>
        <dbReference type="Proteomes" id="UP000826540"/>
    </source>
</evidence>